<dbReference type="PANTHER" id="PTHR23317:SF76">
    <property type="entry name" value="LD20667P"/>
    <property type="match status" value="1"/>
</dbReference>
<dbReference type="PANTHER" id="PTHR23317">
    <property type="entry name" value="DEDICATOR OF CYTOKINESIS DOCK"/>
    <property type="match status" value="1"/>
</dbReference>
<name>A0ABC8TWQ3_9AQUA</name>
<accession>A0ABC8TWQ3</accession>
<dbReference type="EMBL" id="CAUOFW020006233">
    <property type="protein sequence ID" value="CAK9173871.1"/>
    <property type="molecule type" value="Genomic_DNA"/>
</dbReference>
<keyword evidence="3" id="KW-1185">Reference proteome</keyword>
<proteinExistence type="predicted"/>
<evidence type="ECO:0000259" key="1">
    <source>
        <dbReference type="Pfam" id="PF06920"/>
    </source>
</evidence>
<reference evidence="2 3" key="1">
    <citation type="submission" date="2024-02" db="EMBL/GenBank/DDBJ databases">
        <authorList>
            <person name="Vignale AGUSTIN F."/>
            <person name="Sosa J E."/>
            <person name="Modenutti C."/>
        </authorList>
    </citation>
    <scope>NUCLEOTIDE SEQUENCE [LARGE SCALE GENOMIC DNA]</scope>
</reference>
<dbReference type="InterPro" id="IPR043161">
    <property type="entry name" value="DOCK_C_lobe_A"/>
</dbReference>
<dbReference type="Proteomes" id="UP001642360">
    <property type="component" value="Unassembled WGS sequence"/>
</dbReference>
<dbReference type="InterPro" id="IPR046769">
    <property type="entry name" value="DOCKER_Lobe_A"/>
</dbReference>
<evidence type="ECO:0000313" key="2">
    <source>
        <dbReference type="EMBL" id="CAK9173871.1"/>
    </source>
</evidence>
<dbReference type="Gene3D" id="1.25.40.410">
    <property type="match status" value="1"/>
</dbReference>
<evidence type="ECO:0000313" key="3">
    <source>
        <dbReference type="Proteomes" id="UP001642360"/>
    </source>
</evidence>
<dbReference type="AlphaFoldDB" id="A0ABC8TWQ3"/>
<organism evidence="2 3">
    <name type="scientific">Ilex paraguariensis</name>
    <name type="common">yerba mate</name>
    <dbReference type="NCBI Taxonomy" id="185542"/>
    <lineage>
        <taxon>Eukaryota</taxon>
        <taxon>Viridiplantae</taxon>
        <taxon>Streptophyta</taxon>
        <taxon>Embryophyta</taxon>
        <taxon>Tracheophyta</taxon>
        <taxon>Spermatophyta</taxon>
        <taxon>Magnoliopsida</taxon>
        <taxon>eudicotyledons</taxon>
        <taxon>Gunneridae</taxon>
        <taxon>Pentapetalae</taxon>
        <taxon>asterids</taxon>
        <taxon>campanulids</taxon>
        <taxon>Aquifoliales</taxon>
        <taxon>Aquifoliaceae</taxon>
        <taxon>Ilex</taxon>
    </lineage>
</organism>
<gene>
    <name evidence="2" type="ORF">ILEXP_LOCUS43603</name>
</gene>
<dbReference type="InterPro" id="IPR026791">
    <property type="entry name" value="DOCK"/>
</dbReference>
<dbReference type="Pfam" id="PF06920">
    <property type="entry name" value="DHR-2_Lobe_A"/>
    <property type="match status" value="1"/>
</dbReference>
<protein>
    <recommendedName>
        <fullName evidence="1">DOCKER Lobe A domain-containing protein</fullName>
    </recommendedName>
</protein>
<feature type="domain" description="DOCKER Lobe A" evidence="1">
    <location>
        <begin position="404"/>
        <end position="455"/>
    </location>
</feature>
<sequence length="498" mass="55777">MQILDEMPVFYNLSAVEKREVLAVILQIVRNLDDASLVKAWQQSIARTRLFFKLLEECLILFEHTKPSDSMLLGCSSRSPVGDGPASPRYSDRLSPAINHYLSEASRQEVRPQGTPENGYLWQRVNSQLSSPSQPYSLREALAQAQSSRIGASTQALRESLHPILRQKLELWEENLSAAVSLQVLEIIGKFSRTAASHSIATDYGKLDCITSIFMSFFSRNQPLAFWKAMFPVFNSVFELHGATLMARENDRFLKQIAFHLLRLAVFRNDNMRKRAVVGLQILVRTARLRVMLIITLSELMSDVQVTQMKSDGTLEESGEARRLRKSLEEMADESKSGNLLNECGLPEDALIAIPETLAENRWSWSEVNFLSVSLLLALDASLEHALLGSVMTMDRYAAAESFYKLAMAFAPVPDLHIMWLLHLCDAHQEMQSWAEAAECAVAVAGVVMQPPDSLDLPTNCHCAVIGLILFLLPPHSLFSFVSSSYVKSKSHSQEFIS</sequence>
<comment type="caution">
    <text evidence="2">The sequence shown here is derived from an EMBL/GenBank/DDBJ whole genome shotgun (WGS) entry which is preliminary data.</text>
</comment>